<dbReference type="OrthoDB" id="5137723at2759"/>
<gene>
    <name evidence="2" type="ORF">CRHIZ90672A_00015290</name>
</gene>
<comment type="caution">
    <text evidence="2">The sequence shown here is derived from an EMBL/GenBank/DDBJ whole genome shotgun (WGS) entry which is preliminary data.</text>
</comment>
<dbReference type="AlphaFoldDB" id="A0A9N9VXD8"/>
<evidence type="ECO:0000313" key="3">
    <source>
        <dbReference type="Proteomes" id="UP000696573"/>
    </source>
</evidence>
<evidence type="ECO:0000313" key="2">
    <source>
        <dbReference type="EMBL" id="CAH0035938.1"/>
    </source>
</evidence>
<keyword evidence="3" id="KW-1185">Reference proteome</keyword>
<feature type="region of interest" description="Disordered" evidence="1">
    <location>
        <begin position="293"/>
        <end position="317"/>
    </location>
</feature>
<reference evidence="2" key="1">
    <citation type="submission" date="2021-10" db="EMBL/GenBank/DDBJ databases">
        <authorList>
            <person name="Piombo E."/>
        </authorList>
    </citation>
    <scope>NUCLEOTIDE SEQUENCE</scope>
</reference>
<organism evidence="2 3">
    <name type="scientific">Clonostachys rhizophaga</name>
    <dbReference type="NCBI Taxonomy" id="160324"/>
    <lineage>
        <taxon>Eukaryota</taxon>
        <taxon>Fungi</taxon>
        <taxon>Dikarya</taxon>
        <taxon>Ascomycota</taxon>
        <taxon>Pezizomycotina</taxon>
        <taxon>Sordariomycetes</taxon>
        <taxon>Hypocreomycetidae</taxon>
        <taxon>Hypocreales</taxon>
        <taxon>Bionectriaceae</taxon>
        <taxon>Clonostachys</taxon>
    </lineage>
</organism>
<proteinExistence type="predicted"/>
<feature type="compositionally biased region" description="Polar residues" evidence="1">
    <location>
        <begin position="1"/>
        <end position="15"/>
    </location>
</feature>
<sequence>MDSRRPNSTPSTGPWMTSAIGGHHMDAAEPGSWVGGRTRSSGSGEVTSHIAEGYDFTKAFMSPLYPYLRDAQIVNEQLRHFYHDKSPPNREVRRWLGDINDIKRRDIFINCFIRHLWQQLGVWNDNWGIPGLAGYQNNINNWKWRWREGEDQLDLLAADRDRTHRAHVRKAGRRVFTFTPSYKQICLRRTATVAEAEEFLSSRPWFVHGVQTVAKGKCVKNAWRIQGKWISEWDHHFPGWRWDGDDTAIANPKFLLNLLSDNEKKVLGFQDSPARPLRHWGRYSLSAGQSSRSSDIRYVETPRGSRTSQASSQGSPDIGQIYQRFGEAYFARSYSQLASSSAADPGQALMDKDNEEEVWEAISPVAPRIQISIENFKLGLCPDQFTL</sequence>
<dbReference type="EMBL" id="CABFNQ020000756">
    <property type="protein sequence ID" value="CAH0035938.1"/>
    <property type="molecule type" value="Genomic_DNA"/>
</dbReference>
<feature type="compositionally biased region" description="Polar residues" evidence="1">
    <location>
        <begin position="304"/>
        <end position="315"/>
    </location>
</feature>
<name>A0A9N9VXD8_9HYPO</name>
<dbReference type="Proteomes" id="UP000696573">
    <property type="component" value="Unassembled WGS sequence"/>
</dbReference>
<evidence type="ECO:0000256" key="1">
    <source>
        <dbReference type="SAM" id="MobiDB-lite"/>
    </source>
</evidence>
<protein>
    <submittedName>
        <fullName evidence="2">Uncharacterized protein</fullName>
    </submittedName>
</protein>
<accession>A0A9N9VXD8</accession>
<feature type="region of interest" description="Disordered" evidence="1">
    <location>
        <begin position="1"/>
        <end position="21"/>
    </location>
</feature>